<dbReference type="InterPro" id="IPR029068">
    <property type="entry name" value="Glyas_Bleomycin-R_OHBP_Dase"/>
</dbReference>
<accession>A0ABM7FMP2</accession>
<proteinExistence type="predicted"/>
<name>A0ABM7FMP2_9STAP</name>
<organism evidence="2 3">
    <name type="scientific">Staphylococcus caprae</name>
    <dbReference type="NCBI Taxonomy" id="29380"/>
    <lineage>
        <taxon>Bacteria</taxon>
        <taxon>Bacillati</taxon>
        <taxon>Bacillota</taxon>
        <taxon>Bacilli</taxon>
        <taxon>Bacillales</taxon>
        <taxon>Staphylococcaceae</taxon>
        <taxon>Staphylococcus</taxon>
    </lineage>
</organism>
<dbReference type="Proteomes" id="UP000274772">
    <property type="component" value="Chromosome"/>
</dbReference>
<evidence type="ECO:0000313" key="2">
    <source>
        <dbReference type="EMBL" id="BBD91203.1"/>
    </source>
</evidence>
<dbReference type="RefSeq" id="WP_002444931.1">
    <property type="nucleotide sequence ID" value="NZ_AP018585.1"/>
</dbReference>
<dbReference type="GeneID" id="58049879"/>
<dbReference type="Pfam" id="PF13468">
    <property type="entry name" value="Glyoxalase_3"/>
    <property type="match status" value="1"/>
</dbReference>
<protein>
    <recommendedName>
        <fullName evidence="1">Glyoxalase-like domain-containing protein</fullName>
    </recommendedName>
</protein>
<gene>
    <name evidence="2" type="ORF">JMUB590_0093</name>
</gene>
<dbReference type="InterPro" id="IPR025870">
    <property type="entry name" value="Glyoxalase-like_dom"/>
</dbReference>
<keyword evidence="3" id="KW-1185">Reference proteome</keyword>
<dbReference type="EMBL" id="AP018586">
    <property type="protein sequence ID" value="BBD91203.1"/>
    <property type="molecule type" value="Genomic_DNA"/>
</dbReference>
<feature type="domain" description="Glyoxalase-like" evidence="1">
    <location>
        <begin position="4"/>
        <end position="171"/>
    </location>
</feature>
<evidence type="ECO:0000259" key="1">
    <source>
        <dbReference type="Pfam" id="PF13468"/>
    </source>
</evidence>
<reference evidence="2 3" key="1">
    <citation type="submission" date="2018-05" db="EMBL/GenBank/DDBJ databases">
        <title>Complete genome sequencing of three human clinical isolates of Staphylococcus caprae reveals virulence factors similar to those of S. epidermidis and S. capitis.</title>
        <authorList>
            <person name="Watanabe S."/>
            <person name="Cui L."/>
        </authorList>
    </citation>
    <scope>NUCLEOTIDE SEQUENCE [LARGE SCALE GENOMIC DNA]</scope>
    <source>
        <strain evidence="2 3">JMUB590</strain>
    </source>
</reference>
<dbReference type="Gene3D" id="3.10.180.10">
    <property type="entry name" value="2,3-Dihydroxybiphenyl 1,2-Dioxygenase, domain 1"/>
    <property type="match status" value="1"/>
</dbReference>
<evidence type="ECO:0000313" key="3">
    <source>
        <dbReference type="Proteomes" id="UP000274772"/>
    </source>
</evidence>
<sequence>MKISHVLYKVNNLEDTVSQFRNQGFTVEYGKKDKPYNALIYFEEGPYIELIQRMYMPIIVQKILHLFGKRKFVEGLLAQNNAQEGYIRIAFETTTDKFSHFNSIFREKQFKTIKVPVKRNDVYGYKLKCKCLFPFDANVPFIKSPFKTKRNLSCNHANGIKGIKKIRYKTNSKYLEIVQLLNTDSILEVEEGEFEIDVEF</sequence>